<organism evidence="16 17">
    <name type="scientific">Lysobacter spongiicola DSM 21749</name>
    <dbReference type="NCBI Taxonomy" id="1122188"/>
    <lineage>
        <taxon>Bacteria</taxon>
        <taxon>Pseudomonadati</taxon>
        <taxon>Pseudomonadota</taxon>
        <taxon>Gammaproteobacteria</taxon>
        <taxon>Lysobacterales</taxon>
        <taxon>Lysobacteraceae</taxon>
        <taxon>Novilysobacter</taxon>
    </lineage>
</organism>
<dbReference type="Pfam" id="PF03958">
    <property type="entry name" value="Secretin_N"/>
    <property type="match status" value="3"/>
</dbReference>
<dbReference type="Gene3D" id="3.30.1370.120">
    <property type="match status" value="3"/>
</dbReference>
<dbReference type="PANTHER" id="PTHR30332">
    <property type="entry name" value="PROBABLE GENERAL SECRETION PATHWAY PROTEIN D"/>
    <property type="match status" value="1"/>
</dbReference>
<evidence type="ECO:0000256" key="3">
    <source>
        <dbReference type="ARBA" id="ARBA00022448"/>
    </source>
</evidence>
<dbReference type="InterPro" id="IPR038591">
    <property type="entry name" value="NolW-like_sf"/>
</dbReference>
<keyword evidence="7" id="KW-0653">Protein transport</keyword>
<evidence type="ECO:0000256" key="2">
    <source>
        <dbReference type="ARBA" id="ARBA00006980"/>
    </source>
</evidence>
<evidence type="ECO:0000256" key="7">
    <source>
        <dbReference type="ARBA" id="ARBA00022927"/>
    </source>
</evidence>
<dbReference type="AlphaFoldDB" id="A0A1T4RVW9"/>
<dbReference type="STRING" id="1122188.SAMN02745674_02403"/>
<dbReference type="InterPro" id="IPR004846">
    <property type="entry name" value="T2SS/T3SS_dom"/>
</dbReference>
<keyword evidence="4" id="KW-1134">Transmembrane beta strand</keyword>
<evidence type="ECO:0000259" key="15">
    <source>
        <dbReference type="Pfam" id="PF21305"/>
    </source>
</evidence>
<evidence type="ECO:0000256" key="6">
    <source>
        <dbReference type="ARBA" id="ARBA00022729"/>
    </source>
</evidence>
<feature type="chain" id="PRO_5010529105" evidence="12">
    <location>
        <begin position="41"/>
        <end position="760"/>
    </location>
</feature>
<dbReference type="InterPro" id="IPR005644">
    <property type="entry name" value="NolW-like"/>
</dbReference>
<evidence type="ECO:0000256" key="10">
    <source>
        <dbReference type="RuleBase" id="RU004004"/>
    </source>
</evidence>
<comment type="similarity">
    <text evidence="2">Belongs to the bacterial secretin family. GSP D subfamily.</text>
</comment>
<keyword evidence="17" id="KW-1185">Reference proteome</keyword>
<comment type="subcellular location">
    <subcellularLocation>
        <location evidence="1 10">Cell outer membrane</location>
    </subcellularLocation>
</comment>
<feature type="domain" description="NolW-like" evidence="14">
    <location>
        <begin position="221"/>
        <end position="280"/>
    </location>
</feature>
<reference evidence="16 17" key="1">
    <citation type="submission" date="2017-02" db="EMBL/GenBank/DDBJ databases">
        <authorList>
            <person name="Peterson S.W."/>
        </authorList>
    </citation>
    <scope>NUCLEOTIDE SEQUENCE [LARGE SCALE GENOMIC DNA]</scope>
    <source>
        <strain evidence="16 17">DSM 21749</strain>
    </source>
</reference>
<evidence type="ECO:0000256" key="9">
    <source>
        <dbReference type="ARBA" id="ARBA00023237"/>
    </source>
</evidence>
<evidence type="ECO:0000256" key="11">
    <source>
        <dbReference type="SAM" id="MobiDB-lite"/>
    </source>
</evidence>
<feature type="domain" description="NolW-like" evidence="14">
    <location>
        <begin position="362"/>
        <end position="496"/>
    </location>
</feature>
<sequence>MKQRPSLPTPSGAAPAAARRRHLARLLLAGAMAGMLAACASTPKPDIRREGAFNPAGQAGSAGVRMQTEGTEGAVTVVDGVATQPLQDDAGPRPQVRRGTGQVINRAAASAPPPGLGGTTGEASFNFEGESLHAVAKAILGDMLGQNYVIAPGVQGTVTLATPKPVSPAEAISLLDQVLGWNNARMIYADGRYNIVPADQALGGNVAPRTGSASNARGFEVRTVPLRYVSATEMEKILEPYARPNAIVGVDPSRNVISVGGTRAELQNYLRTIEVFDVDWLSGMSVGVYPLQSGKATRVVADLEKVFGETSESPVAGMFRFMPLEGANAVMVITTQADYLDDIEQWLGRIDGAGDGVRLYSYQLKYIKARDLADRLSEVFGGSAGRGSDEGDRSPSLMPGLDSVEIESGRDGESTASIGGKGAGGSSSSGGSAGSGGEMTLGAAESGNASVSLEIEGDRVGVSAVEETNALLVRSSPRAWQSIMDVIEQLDVMPMQVHIEAQVVEVQLGGALEYGVNWFFERAVTDAGLPNAVDRDTWSTIAGSVQSAAGDPAGLAWTFLGRNAAAVISALDEVTDVNMLQTPSVVVRNNAEATFNVGSRIPVSSVTVNPGIGNDTSYSQVQYLDTGVILKVRPRVTQDGMVFLDVVQEVSAPGGEPDRFGNVRIDTRKLKTEAAIQSGETVMLAGLIRDSVTRGSSGFPGLSRIPVIGGLFGTQRSSTRREETIVLLTPTIVRNPMEARDLTDEYGRRFRALEPLNRQP</sequence>
<dbReference type="GO" id="GO:0015627">
    <property type="term" value="C:type II protein secretion system complex"/>
    <property type="evidence" value="ECO:0007669"/>
    <property type="project" value="InterPro"/>
</dbReference>
<dbReference type="PANTHER" id="PTHR30332:SF25">
    <property type="entry name" value="SECRETIN XPSD"/>
    <property type="match status" value="1"/>
</dbReference>
<proteinExistence type="inferred from homology"/>
<dbReference type="GO" id="GO:0015628">
    <property type="term" value="P:protein secretion by the type II secretion system"/>
    <property type="evidence" value="ECO:0007669"/>
    <property type="project" value="InterPro"/>
</dbReference>
<keyword evidence="9" id="KW-0998">Cell outer membrane</keyword>
<dbReference type="InterPro" id="IPR049371">
    <property type="entry name" value="GspD-like_N0"/>
</dbReference>
<evidence type="ECO:0000313" key="16">
    <source>
        <dbReference type="EMBL" id="SKA20085.1"/>
    </source>
</evidence>
<dbReference type="InterPro" id="IPR001775">
    <property type="entry name" value="GspD/PilQ"/>
</dbReference>
<accession>A0A1T4RVW9</accession>
<evidence type="ECO:0000256" key="4">
    <source>
        <dbReference type="ARBA" id="ARBA00022452"/>
    </source>
</evidence>
<feature type="compositionally biased region" description="Gly residues" evidence="11">
    <location>
        <begin position="419"/>
        <end position="439"/>
    </location>
</feature>
<dbReference type="PRINTS" id="PR00811">
    <property type="entry name" value="BCTERIALGSPD"/>
</dbReference>
<evidence type="ECO:0000256" key="8">
    <source>
        <dbReference type="ARBA" id="ARBA00023136"/>
    </source>
</evidence>
<keyword evidence="8" id="KW-0472">Membrane</keyword>
<gene>
    <name evidence="16" type="ORF">SAMN02745674_02403</name>
</gene>
<dbReference type="InterPro" id="IPR050810">
    <property type="entry name" value="Bact_Secretion_Sys_Channel"/>
</dbReference>
<evidence type="ECO:0000259" key="13">
    <source>
        <dbReference type="Pfam" id="PF00263"/>
    </source>
</evidence>
<evidence type="ECO:0000256" key="1">
    <source>
        <dbReference type="ARBA" id="ARBA00004442"/>
    </source>
</evidence>
<feature type="domain" description="Type II/III secretion system secretin-like" evidence="13">
    <location>
        <begin position="570"/>
        <end position="734"/>
    </location>
</feature>
<evidence type="ECO:0000256" key="5">
    <source>
        <dbReference type="ARBA" id="ARBA00022692"/>
    </source>
</evidence>
<evidence type="ECO:0000256" key="12">
    <source>
        <dbReference type="SAM" id="SignalP"/>
    </source>
</evidence>
<feature type="domain" description="NolW-like" evidence="14">
    <location>
        <begin position="287"/>
        <end position="354"/>
    </location>
</feature>
<dbReference type="InterPro" id="IPR013356">
    <property type="entry name" value="T2SS_GspD"/>
</dbReference>
<feature type="region of interest" description="Disordered" evidence="11">
    <location>
        <begin position="381"/>
        <end position="445"/>
    </location>
</feature>
<feature type="signal peptide" evidence="12">
    <location>
        <begin position="1"/>
        <end position="40"/>
    </location>
</feature>
<keyword evidence="3 10" id="KW-0813">Transport</keyword>
<dbReference type="EMBL" id="FUXP01000011">
    <property type="protein sequence ID" value="SKA20085.1"/>
    <property type="molecule type" value="Genomic_DNA"/>
</dbReference>
<evidence type="ECO:0000259" key="14">
    <source>
        <dbReference type="Pfam" id="PF03958"/>
    </source>
</evidence>
<dbReference type="GO" id="GO:0009279">
    <property type="term" value="C:cell outer membrane"/>
    <property type="evidence" value="ECO:0007669"/>
    <property type="project" value="UniProtKB-SubCell"/>
</dbReference>
<dbReference type="Proteomes" id="UP000190061">
    <property type="component" value="Unassembled WGS sequence"/>
</dbReference>
<dbReference type="NCBIfam" id="TIGR02517">
    <property type="entry name" value="type_II_gspD"/>
    <property type="match status" value="1"/>
</dbReference>
<evidence type="ECO:0000313" key="17">
    <source>
        <dbReference type="Proteomes" id="UP000190061"/>
    </source>
</evidence>
<protein>
    <submittedName>
        <fullName evidence="16">General secretion pathway protein D</fullName>
    </submittedName>
</protein>
<dbReference type="Pfam" id="PF00263">
    <property type="entry name" value="Secretin"/>
    <property type="match status" value="1"/>
</dbReference>
<name>A0A1T4RVW9_9GAMM</name>
<dbReference type="Pfam" id="PF21305">
    <property type="entry name" value="type_II_gspD_N0"/>
    <property type="match status" value="1"/>
</dbReference>
<keyword evidence="6 12" id="KW-0732">Signal</keyword>
<keyword evidence="5" id="KW-0812">Transmembrane</keyword>
<feature type="domain" description="GspD-like N0" evidence="15">
    <location>
        <begin position="126"/>
        <end position="191"/>
    </location>
</feature>